<dbReference type="PANTHER" id="PTHR43968:SF6">
    <property type="entry name" value="GLUTATHIONE S-TRANSFERASE OMEGA"/>
    <property type="match status" value="1"/>
</dbReference>
<dbReference type="Gene3D" id="1.20.1050.10">
    <property type="match status" value="1"/>
</dbReference>
<dbReference type="RefSeq" id="WP_131183538.1">
    <property type="nucleotide sequence ID" value="NZ_QJUO01000004.1"/>
</dbReference>
<dbReference type="InterPro" id="IPR040079">
    <property type="entry name" value="Glutathione_S-Trfase"/>
</dbReference>
<feature type="domain" description="GST N-terminal" evidence="1">
    <location>
        <begin position="1"/>
        <end position="77"/>
    </location>
</feature>
<dbReference type="GO" id="GO:0016740">
    <property type="term" value="F:transferase activity"/>
    <property type="evidence" value="ECO:0007669"/>
    <property type="project" value="UniProtKB-KW"/>
</dbReference>
<dbReference type="SFLD" id="SFLDS00019">
    <property type="entry name" value="Glutathione_Transferase_(cytos"/>
    <property type="match status" value="1"/>
</dbReference>
<evidence type="ECO:0000259" key="1">
    <source>
        <dbReference type="PROSITE" id="PS50404"/>
    </source>
</evidence>
<keyword evidence="3" id="KW-0808">Transferase</keyword>
<dbReference type="InterPro" id="IPR050983">
    <property type="entry name" value="GST_Omega/HSP26"/>
</dbReference>
<dbReference type="SUPFAM" id="SSF52833">
    <property type="entry name" value="Thioredoxin-like"/>
    <property type="match status" value="1"/>
</dbReference>
<organism evidence="3 4">
    <name type="scientific">Stutzerimonas kirkiae</name>
    <dbReference type="NCBI Taxonomy" id="2211392"/>
    <lineage>
        <taxon>Bacteria</taxon>
        <taxon>Pseudomonadati</taxon>
        <taxon>Pseudomonadota</taxon>
        <taxon>Gammaproteobacteria</taxon>
        <taxon>Pseudomonadales</taxon>
        <taxon>Pseudomonadaceae</taxon>
        <taxon>Stutzerimonas</taxon>
    </lineage>
</organism>
<sequence>MLKLHGFALSNYYNMVKLALLEKALPFEEVNVLTAPPAGFKAISPRRKVPILETEQGFLTETSAILEYLEDSQGGPPLLPDNAFERAQVRSLARTIELYLELPARSCYPEVFFGGQVEGAVKAVARNELQSGISALRRQARFAPFVAGEHFTLADIYLLYSLPLAAHVADKLFALDLLQDLPEARALLQRLGENPNVRRIAAEREASREATVALMKAKLAAR</sequence>
<evidence type="ECO:0000259" key="2">
    <source>
        <dbReference type="PROSITE" id="PS50405"/>
    </source>
</evidence>
<dbReference type="CDD" id="cd00570">
    <property type="entry name" value="GST_N_family"/>
    <property type="match status" value="1"/>
</dbReference>
<dbReference type="InterPro" id="IPR010987">
    <property type="entry name" value="Glutathione-S-Trfase_C-like"/>
</dbReference>
<proteinExistence type="predicted"/>
<comment type="caution">
    <text evidence="3">The sequence shown here is derived from an EMBL/GenBank/DDBJ whole genome shotgun (WGS) entry which is preliminary data.</text>
</comment>
<dbReference type="Gene3D" id="3.40.30.10">
    <property type="entry name" value="Glutaredoxin"/>
    <property type="match status" value="1"/>
</dbReference>
<dbReference type="InterPro" id="IPR036249">
    <property type="entry name" value="Thioredoxin-like_sf"/>
</dbReference>
<dbReference type="AlphaFoldDB" id="A0A4Q9R7F2"/>
<dbReference type="Proteomes" id="UP000292639">
    <property type="component" value="Unassembled WGS sequence"/>
</dbReference>
<dbReference type="PROSITE" id="PS50404">
    <property type="entry name" value="GST_NTER"/>
    <property type="match status" value="1"/>
</dbReference>
<dbReference type="PROSITE" id="PS50405">
    <property type="entry name" value="GST_CTER"/>
    <property type="match status" value="1"/>
</dbReference>
<keyword evidence="4" id="KW-1185">Reference proteome</keyword>
<dbReference type="PANTHER" id="PTHR43968">
    <property type="match status" value="1"/>
</dbReference>
<evidence type="ECO:0000313" key="4">
    <source>
        <dbReference type="Proteomes" id="UP000292639"/>
    </source>
</evidence>
<dbReference type="SUPFAM" id="SSF47616">
    <property type="entry name" value="GST C-terminal domain-like"/>
    <property type="match status" value="1"/>
</dbReference>
<dbReference type="Pfam" id="PF13417">
    <property type="entry name" value="GST_N_3"/>
    <property type="match status" value="1"/>
</dbReference>
<protein>
    <submittedName>
        <fullName evidence="3">Glutathione S-transferase</fullName>
    </submittedName>
</protein>
<dbReference type="InterPro" id="IPR004045">
    <property type="entry name" value="Glutathione_S-Trfase_N"/>
</dbReference>
<evidence type="ECO:0000313" key="3">
    <source>
        <dbReference type="EMBL" id="TBU96493.1"/>
    </source>
</evidence>
<gene>
    <name evidence="3" type="ORF">DNJ96_10110</name>
</gene>
<reference evidence="3 4" key="1">
    <citation type="submission" date="2018-06" db="EMBL/GenBank/DDBJ databases">
        <title>Three novel Pseudomonas species isolated from symptomatic oak.</title>
        <authorList>
            <person name="Bueno-Gonzalez V."/>
            <person name="Brady C."/>
        </authorList>
    </citation>
    <scope>NUCLEOTIDE SEQUENCE [LARGE SCALE GENOMIC DNA]</scope>
    <source>
        <strain evidence="3 4">P17C</strain>
    </source>
</reference>
<name>A0A4Q9R7F2_9GAMM</name>
<accession>A0A4Q9R7F2</accession>
<dbReference type="OrthoDB" id="5242791at2"/>
<dbReference type="SFLD" id="SFLDG00358">
    <property type="entry name" value="Main_(cytGST)"/>
    <property type="match status" value="1"/>
</dbReference>
<feature type="domain" description="GST C-terminal" evidence="2">
    <location>
        <begin position="82"/>
        <end position="213"/>
    </location>
</feature>
<dbReference type="InterPro" id="IPR036282">
    <property type="entry name" value="Glutathione-S-Trfase_C_sf"/>
</dbReference>
<dbReference type="GO" id="GO:0005737">
    <property type="term" value="C:cytoplasm"/>
    <property type="evidence" value="ECO:0007669"/>
    <property type="project" value="TreeGrafter"/>
</dbReference>
<dbReference type="Pfam" id="PF13410">
    <property type="entry name" value="GST_C_2"/>
    <property type="match status" value="1"/>
</dbReference>
<dbReference type="EMBL" id="QJUP01000012">
    <property type="protein sequence ID" value="TBU96493.1"/>
    <property type="molecule type" value="Genomic_DNA"/>
</dbReference>